<evidence type="ECO:0000259" key="1">
    <source>
        <dbReference type="PROSITE" id="PS50076"/>
    </source>
</evidence>
<dbReference type="GO" id="GO:2000641">
    <property type="term" value="P:regulation of early endosome to late endosome transport"/>
    <property type="evidence" value="ECO:0007669"/>
    <property type="project" value="InterPro"/>
</dbReference>
<dbReference type="InterPro" id="IPR011989">
    <property type="entry name" value="ARM-like"/>
</dbReference>
<accession>A0A0S4IQD7</accession>
<dbReference type="PROSITE" id="PS50076">
    <property type="entry name" value="DNAJ_2"/>
    <property type="match status" value="1"/>
</dbReference>
<keyword evidence="3" id="KW-1185">Reference proteome</keyword>
<dbReference type="Gene3D" id="1.25.10.10">
    <property type="entry name" value="Leucine-rich Repeat Variant"/>
    <property type="match status" value="1"/>
</dbReference>
<dbReference type="GO" id="GO:0006898">
    <property type="term" value="P:receptor-mediated endocytosis"/>
    <property type="evidence" value="ECO:0007669"/>
    <property type="project" value="TreeGrafter"/>
</dbReference>
<gene>
    <name evidence="2" type="ORF">BSAL_60640</name>
</gene>
<dbReference type="SMART" id="SM00271">
    <property type="entry name" value="DnaJ"/>
    <property type="match status" value="1"/>
</dbReference>
<dbReference type="Gene3D" id="1.10.287.110">
    <property type="entry name" value="DnaJ domain"/>
    <property type="match status" value="1"/>
</dbReference>
<dbReference type="InterPro" id="IPR044978">
    <property type="entry name" value="GRV2/DNAJC13"/>
</dbReference>
<dbReference type="PANTHER" id="PTHR36983:SF2">
    <property type="entry name" value="DNAJ HOMOLOG SUBFAMILY C MEMBER 13"/>
    <property type="match status" value="1"/>
</dbReference>
<organism evidence="2 3">
    <name type="scientific">Bodo saltans</name>
    <name type="common">Flagellated protozoan</name>
    <dbReference type="NCBI Taxonomy" id="75058"/>
    <lineage>
        <taxon>Eukaryota</taxon>
        <taxon>Discoba</taxon>
        <taxon>Euglenozoa</taxon>
        <taxon>Kinetoplastea</taxon>
        <taxon>Metakinetoplastina</taxon>
        <taxon>Eubodonida</taxon>
        <taxon>Bodonidae</taxon>
        <taxon>Bodo</taxon>
    </lineage>
</organism>
<dbReference type="SUPFAM" id="SSF48371">
    <property type="entry name" value="ARM repeat"/>
    <property type="match status" value="1"/>
</dbReference>
<dbReference type="Pfam" id="PF19432">
    <property type="entry name" value="RME-8_N"/>
    <property type="match status" value="1"/>
</dbReference>
<dbReference type="GO" id="GO:0010008">
    <property type="term" value="C:endosome membrane"/>
    <property type="evidence" value="ECO:0007669"/>
    <property type="project" value="TreeGrafter"/>
</dbReference>
<dbReference type="InterPro" id="IPR045802">
    <property type="entry name" value="GRV2/DNAJC13_N"/>
</dbReference>
<dbReference type="PANTHER" id="PTHR36983">
    <property type="entry name" value="DNAJ HOMOLOG SUBFAMILY C MEMBER 13"/>
    <property type="match status" value="1"/>
</dbReference>
<evidence type="ECO:0000313" key="3">
    <source>
        <dbReference type="Proteomes" id="UP000051952"/>
    </source>
</evidence>
<dbReference type="SUPFAM" id="SSF46565">
    <property type="entry name" value="Chaperone J-domain"/>
    <property type="match status" value="1"/>
</dbReference>
<sequence length="2210" mass="251051">MSSIAAPATQAKPRHHKDAEDYTSRYVVVKSSWKGKYTRVLCISPTKCATINPNSVFKATNEWDYQNSFLDLLAVPKTPADILLIKRKSGKKEEQQFTCMSSAERAALLTDIQRYREKFDTQYKVNAGRHSFQARKYRSNEEFGNCQLVLTSTGISQRGIDGKEVGHYYYMHINALTVMGDNPNGLVISYGKQNKLHQYQIEAPKEFINLTKDYAARYVGVTHIRETDKVHQQHFDTHRLGVAREKLVSTGEFVVTKSTPKHPDVPVRRLLSTTAECIVERDPATYNCVSAYLLQDVYALVRCEEDAQKFYVEYKDPHVIKTYMSPTRDAVLAHIVDSCRHVGNTNVSVTMEVVNRGLRAAPLNALVEEEIESTLLRCLIEPQKGGGPTAMPFSEVVEFFNANVEYNGLRFTENRDGLFAENREKLIFGALMALLDNFPKSDDPHVIVQQFYALRRLCVTRIGFSSAAIVPTLVKGVGAVCVRALKMHHTAVAHAVIDFLNTLMTPHHDHYEPIHEQINKNRMLASDSFLKHLLTLLRGHIESDSGALVIQALLDFFVSSICPPYSDATDETIFGNVMTQVVDTIGKSLYQLLGHTCKAIRFSSGMIIRVIMEEGSEDQFFMMQRAALSEGGFLRMFSVSGFSNDREMRDLARKLVSYWTFDNQTSQDLLRRMVPITMLHFLQSKDQPPASELEKVRTLGVKIMSDEFREAKSGWFKKRFHPKDTLDSNAPQENVVITRARLISVKPTLNWTLFFYQLKNDHARPDLIWNHNTRNELRESLEGEIAAFQLGADMRREKAISWNYQEFEVTYPSLVDELKIGHHYPRLLFESQNPVISRPKEFFNDLYHRFLLVQDFNMKIQCLHGMSLLYKHYAEEIGQFNDIEYMVQMLEAAAHPLFRDRMLLFISQLLRARLNVKPFIDCNGVKPLMDLLTLAHLHIDRPQIHNVANALEFTGSPIDLQDQEKEWHFTNKQGEKCDPVSFSQLRKLYAEGTILPTTKVWAQGLGGWKDFKEVQQLRWGIMHKDLPGVLTLSEVTCNILDIFMLLCAYYPTRDPDGSVMQPLPKVKRYLSDPSVLPHIVQLLLTFDPTICSRVHSLLFMLMEDNPLMPRFFLSGAFFFSLMYMGSDVLPLCRLLSLAHRKQSFQIAHDNEIIRTSVLSPLLPPALVCFLHNHGPERFADIFLGEYETPEAIWGKDMRRYLVEKIAAHVSDFTPRLLGNCRAQYQYCPIVGVEYAQLENELFCSQYYLRHFCDFAKYPNWPVQDPIALMRDVLCAWKLELEKEPCTLSKESCLEELEMTETSPTTTQVRKAYFKLAAIYHPDKNPNGRERFEKIQAAYEFLASDKVVSNAPDPKRISLILKTQSILFSRFSDVMSKYKYAGYALLLKLIQMEYDDPEMLRKDVILMDPATELCFHTVNNVPLNTDELLHEGGLALLTTVMTRCFEMMTPSITDTEIQSRIAKHCMKTLHVSANFPDCRERIKDLPMVPHLAARGIAFEKAPGLSRASIHCAESLCLEESLQQAVTEAGAIWHLLLFVFRYDYTLEDSGVQTNEENHTQLFANRAAKGALRTIYALAGFRPGDSYIESKPNVTLYRLLSQLLTPFIVKKMRTLPESEDVILKLVNSNHETPTFLWNNQSRTELMDYIKNNSNKCRDAGPHSTDLPSLACEDFGYSAHQKELIVGTIFVRIYNLQPLFKLEEPHEFFQSLITRVQEHEGETNNLDLAMMLEAMVHVMTSYPSVHTIAEQYMVVLVRALQFKSKEVILAAFHALSKAASFPACVESLGKIPTVISDITLALAEGGDAVFGNALELIRQIMSDRVMVQQALERGFYVVLLHMFAVSRKQESREEACVCMAKACSDKLHGPKVFLRSCKLIPGVFIETMKENPTQSCQMFETWQENPELVWNAERRDRCVELLSKLRSNILEAVAADPAVYWKLPDDAAHERPEDIQVGGVYLSLFLKQPNWSVRKPKDFLIALLEKFVQCASDQNIEAETLDLVTSCTASFLAGQPSITDFMVALGYTQKLFKMMESKEAAVVISAARIVHEVANSRACVESMSHFDPVSSIMVAFEKLPDEITLIMDTLERLVTRSSEKANMIKLALSAKVPQRLLALLETGMSNCAQPAAARAIVVKVIKSMLGANDPIYGPQLVSILEANPVWLKFKDQSHDLFLTNTQFGGYLTGPSRQPVLSLAAPPASMNDSEPPPLD</sequence>
<dbReference type="VEuPathDB" id="TriTrypDB:BSAL_60640"/>
<dbReference type="OrthoDB" id="69656at2759"/>
<evidence type="ECO:0000313" key="2">
    <source>
        <dbReference type="EMBL" id="CUF24956.1"/>
    </source>
</evidence>
<dbReference type="Proteomes" id="UP000051952">
    <property type="component" value="Unassembled WGS sequence"/>
</dbReference>
<dbReference type="InterPro" id="IPR025640">
    <property type="entry name" value="GYF_2"/>
</dbReference>
<dbReference type="InterPro" id="IPR001623">
    <property type="entry name" value="DnaJ_domain"/>
</dbReference>
<dbReference type="GO" id="GO:0007032">
    <property type="term" value="P:endosome organization"/>
    <property type="evidence" value="ECO:0007669"/>
    <property type="project" value="InterPro"/>
</dbReference>
<dbReference type="OMA" id="PQTYSIC"/>
<dbReference type="InterPro" id="IPR016024">
    <property type="entry name" value="ARM-type_fold"/>
</dbReference>
<dbReference type="EMBL" id="CYKH01000275">
    <property type="protein sequence ID" value="CUF24956.1"/>
    <property type="molecule type" value="Genomic_DNA"/>
</dbReference>
<dbReference type="Pfam" id="PF00226">
    <property type="entry name" value="DnaJ"/>
    <property type="match status" value="1"/>
</dbReference>
<proteinExistence type="predicted"/>
<reference evidence="3" key="1">
    <citation type="submission" date="2015-09" db="EMBL/GenBank/DDBJ databases">
        <authorList>
            <consortium name="Pathogen Informatics"/>
        </authorList>
    </citation>
    <scope>NUCLEOTIDE SEQUENCE [LARGE SCALE GENOMIC DNA]</scope>
    <source>
        <strain evidence="3">Lake Konstanz</strain>
    </source>
</reference>
<protein>
    <submittedName>
        <fullName evidence="2">Endosomal trafficking protein, RME-8, putative</fullName>
    </submittedName>
</protein>
<dbReference type="Pfam" id="PF14237">
    <property type="entry name" value="GYF_2"/>
    <property type="match status" value="1"/>
</dbReference>
<dbReference type="CDD" id="cd06257">
    <property type="entry name" value="DnaJ"/>
    <property type="match status" value="1"/>
</dbReference>
<feature type="domain" description="J" evidence="1">
    <location>
        <begin position="1291"/>
        <end position="1346"/>
    </location>
</feature>
<dbReference type="InterPro" id="IPR036869">
    <property type="entry name" value="J_dom_sf"/>
</dbReference>
<name>A0A0S4IQD7_BODSA</name>